<evidence type="ECO:0000313" key="2">
    <source>
        <dbReference type="EMBL" id="KAK3728655.1"/>
    </source>
</evidence>
<evidence type="ECO:0000313" key="3">
    <source>
        <dbReference type="Proteomes" id="UP001283361"/>
    </source>
</evidence>
<keyword evidence="3" id="KW-1185">Reference proteome</keyword>
<feature type="compositionally biased region" description="Basic and acidic residues" evidence="1">
    <location>
        <begin position="1"/>
        <end position="13"/>
    </location>
</feature>
<reference evidence="2" key="1">
    <citation type="journal article" date="2023" name="G3 (Bethesda)">
        <title>A reference genome for the long-term kleptoplast-retaining sea slug Elysia crispata morphotype clarki.</title>
        <authorList>
            <person name="Eastman K.E."/>
            <person name="Pendleton A.L."/>
            <person name="Shaikh M.A."/>
            <person name="Suttiyut T."/>
            <person name="Ogas R."/>
            <person name="Tomko P."/>
            <person name="Gavelis G."/>
            <person name="Widhalm J.R."/>
            <person name="Wisecaver J.H."/>
        </authorList>
    </citation>
    <scope>NUCLEOTIDE SEQUENCE</scope>
    <source>
        <strain evidence="2">ECLA1</strain>
    </source>
</reference>
<sequence length="79" mass="8883">MQKSGAKKEHPNKQDPCVVPYTGHHTDKNPGTVMRQQALEHQESSTCMMKGPFRGLPRIYRQATRPIRFLGGLTSSHPV</sequence>
<organism evidence="2 3">
    <name type="scientific">Elysia crispata</name>
    <name type="common">lettuce slug</name>
    <dbReference type="NCBI Taxonomy" id="231223"/>
    <lineage>
        <taxon>Eukaryota</taxon>
        <taxon>Metazoa</taxon>
        <taxon>Spiralia</taxon>
        <taxon>Lophotrochozoa</taxon>
        <taxon>Mollusca</taxon>
        <taxon>Gastropoda</taxon>
        <taxon>Heterobranchia</taxon>
        <taxon>Euthyneura</taxon>
        <taxon>Panpulmonata</taxon>
        <taxon>Sacoglossa</taxon>
        <taxon>Placobranchoidea</taxon>
        <taxon>Plakobranchidae</taxon>
        <taxon>Elysia</taxon>
    </lineage>
</organism>
<proteinExistence type="predicted"/>
<gene>
    <name evidence="2" type="ORF">RRG08_041840</name>
</gene>
<dbReference type="AlphaFoldDB" id="A0AAE1CQM2"/>
<evidence type="ECO:0000256" key="1">
    <source>
        <dbReference type="SAM" id="MobiDB-lite"/>
    </source>
</evidence>
<protein>
    <submittedName>
        <fullName evidence="2">Uncharacterized protein</fullName>
    </submittedName>
</protein>
<accession>A0AAE1CQM2</accession>
<dbReference type="EMBL" id="JAWDGP010007174">
    <property type="protein sequence ID" value="KAK3728655.1"/>
    <property type="molecule type" value="Genomic_DNA"/>
</dbReference>
<feature type="region of interest" description="Disordered" evidence="1">
    <location>
        <begin position="1"/>
        <end position="31"/>
    </location>
</feature>
<dbReference type="Proteomes" id="UP001283361">
    <property type="component" value="Unassembled WGS sequence"/>
</dbReference>
<comment type="caution">
    <text evidence="2">The sequence shown here is derived from an EMBL/GenBank/DDBJ whole genome shotgun (WGS) entry which is preliminary data.</text>
</comment>
<name>A0AAE1CQM2_9GAST</name>